<proteinExistence type="predicted"/>
<feature type="compositionally biased region" description="Basic and acidic residues" evidence="1">
    <location>
        <begin position="91"/>
        <end position="104"/>
    </location>
</feature>
<gene>
    <name evidence="3" type="ORF">SPI02_09810</name>
</gene>
<keyword evidence="2" id="KW-0812">Transmembrane</keyword>
<evidence type="ECO:0008006" key="5">
    <source>
        <dbReference type="Google" id="ProtNLM"/>
    </source>
</evidence>
<feature type="region of interest" description="Disordered" evidence="1">
    <location>
        <begin position="85"/>
        <end position="104"/>
    </location>
</feature>
<name>A0A239TZU3_9STAP</name>
<dbReference type="Proteomes" id="UP000321736">
    <property type="component" value="Unassembled WGS sequence"/>
</dbReference>
<evidence type="ECO:0000256" key="2">
    <source>
        <dbReference type="SAM" id="Phobius"/>
    </source>
</evidence>
<feature type="transmembrane region" description="Helical" evidence="2">
    <location>
        <begin position="49"/>
        <end position="71"/>
    </location>
</feature>
<keyword evidence="4" id="KW-1185">Reference proteome</keyword>
<sequence length="104" mass="11304">MSEKVTEVKHKGNKSKKFKVGIGAVIACFALYAVAGLTTFLPIGLKVKGMIIGGTIIVAESSMLLAIILLGKEAVNKYKSKLNPKNWFKKKGSEKTNGKDEYNE</sequence>
<dbReference type="AlphaFoldDB" id="A0A239TZU3"/>
<keyword evidence="2" id="KW-0472">Membrane</keyword>
<dbReference type="InterPro" id="IPR047961">
    <property type="entry name" value="Transp_suffix-like"/>
</dbReference>
<evidence type="ECO:0000313" key="4">
    <source>
        <dbReference type="Proteomes" id="UP000321736"/>
    </source>
</evidence>
<dbReference type="RefSeq" id="WP_095104634.1">
    <property type="nucleotide sequence ID" value="NZ_BKAR01000009.1"/>
</dbReference>
<dbReference type="NCBIfam" id="NF033684">
    <property type="entry name" value="suffix_2_RND"/>
    <property type="match status" value="1"/>
</dbReference>
<comment type="caution">
    <text evidence="3">The sequence shown here is derived from an EMBL/GenBank/DDBJ whole genome shotgun (WGS) entry which is preliminary data.</text>
</comment>
<evidence type="ECO:0000313" key="3">
    <source>
        <dbReference type="EMBL" id="GEP84396.1"/>
    </source>
</evidence>
<reference evidence="3 4" key="1">
    <citation type="submission" date="2019-07" db="EMBL/GenBank/DDBJ databases">
        <title>Whole genome shotgun sequence of Staphylococcus piscifermentans NBRC 109625.</title>
        <authorList>
            <person name="Hosoyama A."/>
            <person name="Uohara A."/>
            <person name="Ohji S."/>
            <person name="Ichikawa N."/>
        </authorList>
    </citation>
    <scope>NUCLEOTIDE SEQUENCE [LARGE SCALE GENOMIC DNA]</scope>
    <source>
        <strain evidence="3 4">NBRC 109625</strain>
    </source>
</reference>
<accession>A0A239TZU3</accession>
<protein>
    <recommendedName>
        <fullName evidence="5">Transporter suffix domain-containing protein</fullName>
    </recommendedName>
</protein>
<dbReference type="EMBL" id="BKAR01000009">
    <property type="protein sequence ID" value="GEP84396.1"/>
    <property type="molecule type" value="Genomic_DNA"/>
</dbReference>
<organism evidence="3 4">
    <name type="scientific">Staphylococcus piscifermentans</name>
    <dbReference type="NCBI Taxonomy" id="70258"/>
    <lineage>
        <taxon>Bacteria</taxon>
        <taxon>Bacillati</taxon>
        <taxon>Bacillota</taxon>
        <taxon>Bacilli</taxon>
        <taxon>Bacillales</taxon>
        <taxon>Staphylococcaceae</taxon>
        <taxon>Staphylococcus</taxon>
    </lineage>
</organism>
<keyword evidence="2" id="KW-1133">Transmembrane helix</keyword>
<evidence type="ECO:0000256" key="1">
    <source>
        <dbReference type="SAM" id="MobiDB-lite"/>
    </source>
</evidence>
<feature type="transmembrane region" description="Helical" evidence="2">
    <location>
        <begin position="20"/>
        <end position="43"/>
    </location>
</feature>